<dbReference type="Proteomes" id="UP001396334">
    <property type="component" value="Unassembled WGS sequence"/>
</dbReference>
<sequence length="213" mass="24328">MASSMAKKAKHDDRIIDFQLFQRSPPHNGKSFANFMDKMLFFRTEGRIEQLGLFHFDLPGLSASHVCRWISAALWRGVKEIDLVFGMFSDYICMLPNALLFTSKTLVRLKLASPDVMAVPINVCLPCLKTLELKLIQFEDDDSVKRLISSCPVLEDLSIFISYCDMQNIRSLKISNPSLKRLTLEFKFFCFTLDIVIDLTSNTRSAEQKSIQS</sequence>
<dbReference type="Pfam" id="PF24758">
    <property type="entry name" value="LRR_At5g56370"/>
    <property type="match status" value="1"/>
</dbReference>
<evidence type="ECO:0000313" key="3">
    <source>
        <dbReference type="Proteomes" id="UP001396334"/>
    </source>
</evidence>
<evidence type="ECO:0000313" key="2">
    <source>
        <dbReference type="EMBL" id="KAK9005952.1"/>
    </source>
</evidence>
<dbReference type="PANTHER" id="PTHR31900:SF27">
    <property type="entry name" value="FBD DOMAIN-CONTAINING PROTEIN"/>
    <property type="match status" value="1"/>
</dbReference>
<reference evidence="2 3" key="1">
    <citation type="journal article" date="2024" name="G3 (Bethesda)">
        <title>Genome assembly of Hibiscus sabdariffa L. provides insights into metabolisms of medicinal natural products.</title>
        <authorList>
            <person name="Kim T."/>
        </authorList>
    </citation>
    <scope>NUCLEOTIDE SEQUENCE [LARGE SCALE GENOMIC DNA]</scope>
    <source>
        <strain evidence="2">TK-2024</strain>
        <tissue evidence="2">Old leaves</tissue>
    </source>
</reference>
<comment type="caution">
    <text evidence="2">The sequence shown here is derived from an EMBL/GenBank/DDBJ whole genome shotgun (WGS) entry which is preliminary data.</text>
</comment>
<dbReference type="InterPro" id="IPR032675">
    <property type="entry name" value="LRR_dom_sf"/>
</dbReference>
<proteinExistence type="predicted"/>
<dbReference type="PANTHER" id="PTHR31900">
    <property type="entry name" value="F-BOX/RNI SUPERFAMILY PROTEIN-RELATED"/>
    <property type="match status" value="1"/>
</dbReference>
<dbReference type="EMBL" id="JBBPBN010000029">
    <property type="protein sequence ID" value="KAK9005952.1"/>
    <property type="molecule type" value="Genomic_DNA"/>
</dbReference>
<name>A0ABR2QZ49_9ROSI</name>
<organism evidence="2 3">
    <name type="scientific">Hibiscus sabdariffa</name>
    <name type="common">roselle</name>
    <dbReference type="NCBI Taxonomy" id="183260"/>
    <lineage>
        <taxon>Eukaryota</taxon>
        <taxon>Viridiplantae</taxon>
        <taxon>Streptophyta</taxon>
        <taxon>Embryophyta</taxon>
        <taxon>Tracheophyta</taxon>
        <taxon>Spermatophyta</taxon>
        <taxon>Magnoliopsida</taxon>
        <taxon>eudicotyledons</taxon>
        <taxon>Gunneridae</taxon>
        <taxon>Pentapetalae</taxon>
        <taxon>rosids</taxon>
        <taxon>malvids</taxon>
        <taxon>Malvales</taxon>
        <taxon>Malvaceae</taxon>
        <taxon>Malvoideae</taxon>
        <taxon>Hibiscus</taxon>
    </lineage>
</organism>
<accession>A0ABR2QZ49</accession>
<protein>
    <recommendedName>
        <fullName evidence="1">F-box/LRR-repeat protein 15/At3g58940/PEG3-like LRR domain-containing protein</fullName>
    </recommendedName>
</protein>
<keyword evidence="3" id="KW-1185">Reference proteome</keyword>
<gene>
    <name evidence="2" type="ORF">V6N11_035006</name>
</gene>
<dbReference type="InterPro" id="IPR055411">
    <property type="entry name" value="LRR_FXL15/At3g58940/PEG3-like"/>
</dbReference>
<dbReference type="SUPFAM" id="SSF52047">
    <property type="entry name" value="RNI-like"/>
    <property type="match status" value="1"/>
</dbReference>
<evidence type="ECO:0000259" key="1">
    <source>
        <dbReference type="Pfam" id="PF24758"/>
    </source>
</evidence>
<feature type="domain" description="F-box/LRR-repeat protein 15/At3g58940/PEG3-like LRR" evidence="1">
    <location>
        <begin position="68"/>
        <end position="186"/>
    </location>
</feature>
<dbReference type="InterPro" id="IPR050232">
    <property type="entry name" value="FBL13/AtMIF1-like"/>
</dbReference>
<dbReference type="Gene3D" id="3.80.10.10">
    <property type="entry name" value="Ribonuclease Inhibitor"/>
    <property type="match status" value="1"/>
</dbReference>